<dbReference type="OrthoDB" id="10394542at2759"/>
<keyword evidence="2" id="KW-1185">Reference proteome</keyword>
<gene>
    <name evidence="1" type="ORF">PV07_04378</name>
</gene>
<name>A0A0D2DAY1_9EURO</name>
<accession>A0A0D2DAY1</accession>
<sequence length="77" mass="8459">MKDELVVRAAKNVDLVQPVKVAGFVKANKRRIQVSERKRLRDRQACPGFARAATEGPFVAGSKERESSFTAVAQPCS</sequence>
<reference evidence="1 2" key="1">
    <citation type="submission" date="2015-01" db="EMBL/GenBank/DDBJ databases">
        <title>The Genome Sequence of Cladophialophora immunda CBS83496.</title>
        <authorList>
            <consortium name="The Broad Institute Genomics Platform"/>
            <person name="Cuomo C."/>
            <person name="de Hoog S."/>
            <person name="Gorbushina A."/>
            <person name="Stielow B."/>
            <person name="Teixiera M."/>
            <person name="Abouelleil A."/>
            <person name="Chapman S.B."/>
            <person name="Priest M."/>
            <person name="Young S.K."/>
            <person name="Wortman J."/>
            <person name="Nusbaum C."/>
            <person name="Birren B."/>
        </authorList>
    </citation>
    <scope>NUCLEOTIDE SEQUENCE [LARGE SCALE GENOMIC DNA]</scope>
    <source>
        <strain evidence="1 2">CBS 83496</strain>
    </source>
</reference>
<dbReference type="VEuPathDB" id="FungiDB:PV07_04378"/>
<proteinExistence type="predicted"/>
<dbReference type="GeneID" id="27343572"/>
<organism evidence="1 2">
    <name type="scientific">Cladophialophora immunda</name>
    <dbReference type="NCBI Taxonomy" id="569365"/>
    <lineage>
        <taxon>Eukaryota</taxon>
        <taxon>Fungi</taxon>
        <taxon>Dikarya</taxon>
        <taxon>Ascomycota</taxon>
        <taxon>Pezizomycotina</taxon>
        <taxon>Eurotiomycetes</taxon>
        <taxon>Chaetothyriomycetidae</taxon>
        <taxon>Chaetothyriales</taxon>
        <taxon>Herpotrichiellaceae</taxon>
        <taxon>Cladophialophora</taxon>
    </lineage>
</organism>
<dbReference type="Proteomes" id="UP000054466">
    <property type="component" value="Unassembled WGS sequence"/>
</dbReference>
<protein>
    <submittedName>
        <fullName evidence="1">Uncharacterized protein</fullName>
    </submittedName>
</protein>
<dbReference type="HOGENOM" id="CLU_2637867_0_0_1"/>
<evidence type="ECO:0000313" key="2">
    <source>
        <dbReference type="Proteomes" id="UP000054466"/>
    </source>
</evidence>
<dbReference type="RefSeq" id="XP_016253080.1">
    <property type="nucleotide sequence ID" value="XM_016391178.1"/>
</dbReference>
<dbReference type="AlphaFoldDB" id="A0A0D2DAY1"/>
<evidence type="ECO:0000313" key="1">
    <source>
        <dbReference type="EMBL" id="KIW32864.1"/>
    </source>
</evidence>
<dbReference type="EMBL" id="KN847041">
    <property type="protein sequence ID" value="KIW32864.1"/>
    <property type="molecule type" value="Genomic_DNA"/>
</dbReference>